<evidence type="ECO:0000313" key="3">
    <source>
        <dbReference type="Proteomes" id="UP001324427"/>
    </source>
</evidence>
<proteinExistence type="predicted"/>
<keyword evidence="3" id="KW-1185">Reference proteome</keyword>
<dbReference type="AlphaFoldDB" id="A0AAV9JKY8"/>
<evidence type="ECO:0000313" key="2">
    <source>
        <dbReference type="EMBL" id="KAK4546162.1"/>
    </source>
</evidence>
<feature type="signal peptide" evidence="1">
    <location>
        <begin position="1"/>
        <end position="19"/>
    </location>
</feature>
<keyword evidence="1" id="KW-0732">Signal</keyword>
<dbReference type="EMBL" id="JAVFHQ010000016">
    <property type="protein sequence ID" value="KAK4546162.1"/>
    <property type="molecule type" value="Genomic_DNA"/>
</dbReference>
<organism evidence="2 3">
    <name type="scientific">Oleoguttula mirabilis</name>
    <dbReference type="NCBI Taxonomy" id="1507867"/>
    <lineage>
        <taxon>Eukaryota</taxon>
        <taxon>Fungi</taxon>
        <taxon>Dikarya</taxon>
        <taxon>Ascomycota</taxon>
        <taxon>Pezizomycotina</taxon>
        <taxon>Dothideomycetes</taxon>
        <taxon>Dothideomycetidae</taxon>
        <taxon>Mycosphaerellales</taxon>
        <taxon>Teratosphaeriaceae</taxon>
        <taxon>Oleoguttula</taxon>
    </lineage>
</organism>
<sequence>MKFSTAIVALAAVAAQAAAVREPAGKEHTDYSAAVLKGMGYGSAPGHTASHAKRAAEAVAEALAEAEPKKKKAKVVGGMFNFCGVPGSSCNGKREITDNLYNLASKTYNEIDRREADADAKHGLFNFCGVPGSSCNGKREAEPMKRDAKHGLFNFCGVPGSSCNGKREADAKHGLFNFCGVPGSSCNGKRAVAEEMKRDAKHGLFNFCGVPGSSCNGKRDAEADAKHGLTNFCGVPGSSCNEKRDAEAKHGLFNFCGVPGSSCNGKRTAELESAVKAINPDSIKAECFAEGEACDTIKTAHEALKYIQAREAEAARQSPAEKLAACGTSHDCSATTQAYLKALVAGEPAAKKAEAECHGPQGHCTLAARALEELSAAVEEGVASLSDF</sequence>
<reference evidence="2 3" key="1">
    <citation type="submission" date="2021-11" db="EMBL/GenBank/DDBJ databases">
        <title>Black yeast isolated from Biological Soil Crust.</title>
        <authorList>
            <person name="Kurbessoian T."/>
        </authorList>
    </citation>
    <scope>NUCLEOTIDE SEQUENCE [LARGE SCALE GENOMIC DNA]</scope>
    <source>
        <strain evidence="2 3">CCFEE 5522</strain>
    </source>
</reference>
<protein>
    <submittedName>
        <fullName evidence="2">Uncharacterized protein</fullName>
    </submittedName>
</protein>
<accession>A0AAV9JKY8</accession>
<feature type="chain" id="PRO_5043373145" evidence="1">
    <location>
        <begin position="20"/>
        <end position="388"/>
    </location>
</feature>
<dbReference type="Proteomes" id="UP001324427">
    <property type="component" value="Unassembled WGS sequence"/>
</dbReference>
<name>A0AAV9JKY8_9PEZI</name>
<evidence type="ECO:0000256" key="1">
    <source>
        <dbReference type="SAM" id="SignalP"/>
    </source>
</evidence>
<comment type="caution">
    <text evidence="2">The sequence shown here is derived from an EMBL/GenBank/DDBJ whole genome shotgun (WGS) entry which is preliminary data.</text>
</comment>
<gene>
    <name evidence="2" type="ORF">LTR36_002299</name>
</gene>